<dbReference type="InterPro" id="IPR047641">
    <property type="entry name" value="ABC_transpr_MalK/UgpC-like"/>
</dbReference>
<dbReference type="SUPFAM" id="SSF52540">
    <property type="entry name" value="P-loop containing nucleoside triphosphate hydrolases"/>
    <property type="match status" value="1"/>
</dbReference>
<dbReference type="PANTHER" id="PTHR43875">
    <property type="entry name" value="MALTODEXTRIN IMPORT ATP-BINDING PROTEIN MSMX"/>
    <property type="match status" value="1"/>
</dbReference>
<dbReference type="GO" id="GO:0055052">
    <property type="term" value="C:ATP-binding cassette (ABC) transporter complex, substrate-binding subunit-containing"/>
    <property type="evidence" value="ECO:0007669"/>
    <property type="project" value="TreeGrafter"/>
</dbReference>
<keyword evidence="4" id="KW-0547">Nucleotide-binding</keyword>
<accession>A0A429YSC8</accession>
<reference evidence="7 8" key="1">
    <citation type="submission" date="2018-12" db="EMBL/GenBank/DDBJ databases">
        <title>Mesorhizobium carbonis sp. nov., isolated from coal mine water.</title>
        <authorList>
            <person name="Xin W."/>
            <person name="Xu Z."/>
            <person name="Xiang F."/>
            <person name="Zhang J."/>
            <person name="Xi L."/>
            <person name="Liu J."/>
        </authorList>
    </citation>
    <scope>NUCLEOTIDE SEQUENCE [LARGE SCALE GENOMIC DNA]</scope>
    <source>
        <strain evidence="7 8">B2.3</strain>
    </source>
</reference>
<keyword evidence="8" id="KW-1185">Reference proteome</keyword>
<proteinExistence type="inferred from homology"/>
<feature type="domain" description="ABC transporter" evidence="6">
    <location>
        <begin position="4"/>
        <end position="234"/>
    </location>
</feature>
<dbReference type="SUPFAM" id="SSF50331">
    <property type="entry name" value="MOP-like"/>
    <property type="match status" value="1"/>
</dbReference>
<evidence type="ECO:0000256" key="3">
    <source>
        <dbReference type="ARBA" id="ARBA00022448"/>
    </source>
</evidence>
<dbReference type="SMART" id="SM00382">
    <property type="entry name" value="AAA"/>
    <property type="match status" value="1"/>
</dbReference>
<gene>
    <name evidence="7" type="primary">ugpC</name>
    <name evidence="7" type="ORF">EJC49_21195</name>
</gene>
<evidence type="ECO:0000256" key="1">
    <source>
        <dbReference type="ARBA" id="ARBA00004417"/>
    </source>
</evidence>
<dbReference type="Gene3D" id="2.40.50.100">
    <property type="match status" value="1"/>
</dbReference>
<name>A0A429YSC8_9HYPH</name>
<dbReference type="PANTHER" id="PTHR43875:SF3">
    <property type="entry name" value="MALTOSE_MALTODEXTRIN IMPORT ATP-BINDING PROTEIN MALK"/>
    <property type="match status" value="1"/>
</dbReference>
<dbReference type="InterPro" id="IPR008995">
    <property type="entry name" value="Mo/tungstate-bd_C_term_dom"/>
</dbReference>
<dbReference type="CDD" id="cd03301">
    <property type="entry name" value="ABC_MalK_N"/>
    <property type="match status" value="1"/>
</dbReference>
<dbReference type="OrthoDB" id="7325173at2"/>
<sequence length="367" mass="39878">MAVLELDGLLKDYGQVRAIHGVDLRIENGEFCVFVGPSGCGKSTLLRMIAGLEDISGGELRIDGERVNEQRASERGLAMVFQTYALYPHMTVRQNLAFGLENIRTPKPEIEARVAEAARMLQIEAYLDRRPKQLSGGQRQRVAIGRAVVREPRVFLFDEPLSNLDAELRVTMRGEISTLHRRLGNTMIYVTHDQVEAMTMADKIVVLRDGRIEQAGSPLDLYNTPRNSFVAGFIGSPRMNFIDVTVTGIDGEGVSLTDAAGNAYRAAVSGDGLATGQPAELGIRPDHLEIGDGDGAAVTVQSVEQLGGESYLYCEAADGTKLTAHLPGQTAIRRGETAHLVLRPQFTHVFAKEGGLAQKRLVIGEAV</sequence>
<dbReference type="Pfam" id="PF00005">
    <property type="entry name" value="ABC_tran"/>
    <property type="match status" value="1"/>
</dbReference>
<dbReference type="PROSITE" id="PS50893">
    <property type="entry name" value="ABC_TRANSPORTER_2"/>
    <property type="match status" value="1"/>
</dbReference>
<dbReference type="GO" id="GO:0015423">
    <property type="term" value="F:ABC-type maltose transporter activity"/>
    <property type="evidence" value="ECO:0007669"/>
    <property type="project" value="TreeGrafter"/>
</dbReference>
<dbReference type="InterPro" id="IPR017871">
    <property type="entry name" value="ABC_transporter-like_CS"/>
</dbReference>
<protein>
    <submittedName>
        <fullName evidence="7">sn-glycerol-3-phosphate ABC transporter ATP-binding protein UgpC</fullName>
    </submittedName>
</protein>
<dbReference type="FunFam" id="3.40.50.300:FF:000042">
    <property type="entry name" value="Maltose/maltodextrin ABC transporter, ATP-binding protein"/>
    <property type="match status" value="1"/>
</dbReference>
<organism evidence="7 8">
    <name type="scientific">Aquibium carbonis</name>
    <dbReference type="NCBI Taxonomy" id="2495581"/>
    <lineage>
        <taxon>Bacteria</taxon>
        <taxon>Pseudomonadati</taxon>
        <taxon>Pseudomonadota</taxon>
        <taxon>Alphaproteobacteria</taxon>
        <taxon>Hyphomicrobiales</taxon>
        <taxon>Phyllobacteriaceae</taxon>
        <taxon>Aquibium</taxon>
    </lineage>
</organism>
<dbReference type="AlphaFoldDB" id="A0A429YSC8"/>
<dbReference type="RefSeq" id="WP_126701926.1">
    <property type="nucleotide sequence ID" value="NZ_RWKW01000094.1"/>
</dbReference>
<evidence type="ECO:0000256" key="2">
    <source>
        <dbReference type="ARBA" id="ARBA00005417"/>
    </source>
</evidence>
<dbReference type="Gene3D" id="2.40.50.140">
    <property type="entry name" value="Nucleic acid-binding proteins"/>
    <property type="match status" value="1"/>
</dbReference>
<dbReference type="EMBL" id="RWKW01000094">
    <property type="protein sequence ID" value="RST84365.1"/>
    <property type="molecule type" value="Genomic_DNA"/>
</dbReference>
<dbReference type="InterPro" id="IPR013611">
    <property type="entry name" value="Transp-assoc_OB_typ2"/>
</dbReference>
<dbReference type="NCBIfam" id="NF008653">
    <property type="entry name" value="PRK11650.1"/>
    <property type="match status" value="1"/>
</dbReference>
<comment type="subcellular location">
    <subcellularLocation>
        <location evidence="1">Cell inner membrane</location>
        <topology evidence="1">Peripheral membrane protein</topology>
    </subcellularLocation>
</comment>
<dbReference type="InterPro" id="IPR015855">
    <property type="entry name" value="ABC_transpr_MalK-like"/>
</dbReference>
<evidence type="ECO:0000259" key="6">
    <source>
        <dbReference type="PROSITE" id="PS50893"/>
    </source>
</evidence>
<dbReference type="InterPro" id="IPR003593">
    <property type="entry name" value="AAA+_ATPase"/>
</dbReference>
<dbReference type="Pfam" id="PF08402">
    <property type="entry name" value="TOBE_2"/>
    <property type="match status" value="1"/>
</dbReference>
<comment type="similarity">
    <text evidence="2">Belongs to the ABC transporter superfamily.</text>
</comment>
<dbReference type="GO" id="GO:0005524">
    <property type="term" value="F:ATP binding"/>
    <property type="evidence" value="ECO:0007669"/>
    <property type="project" value="UniProtKB-KW"/>
</dbReference>
<dbReference type="InterPro" id="IPR012340">
    <property type="entry name" value="NA-bd_OB-fold"/>
</dbReference>
<dbReference type="GO" id="GO:0016887">
    <property type="term" value="F:ATP hydrolysis activity"/>
    <property type="evidence" value="ECO:0007669"/>
    <property type="project" value="InterPro"/>
</dbReference>
<evidence type="ECO:0000256" key="5">
    <source>
        <dbReference type="ARBA" id="ARBA00022840"/>
    </source>
</evidence>
<dbReference type="Gene3D" id="3.40.50.300">
    <property type="entry name" value="P-loop containing nucleotide triphosphate hydrolases"/>
    <property type="match status" value="1"/>
</dbReference>
<dbReference type="InterPro" id="IPR027417">
    <property type="entry name" value="P-loop_NTPase"/>
</dbReference>
<evidence type="ECO:0000313" key="8">
    <source>
        <dbReference type="Proteomes" id="UP000278398"/>
    </source>
</evidence>
<dbReference type="InterPro" id="IPR003439">
    <property type="entry name" value="ABC_transporter-like_ATP-bd"/>
</dbReference>
<dbReference type="PROSITE" id="PS00211">
    <property type="entry name" value="ABC_TRANSPORTER_1"/>
    <property type="match status" value="1"/>
</dbReference>
<dbReference type="GO" id="GO:1990060">
    <property type="term" value="C:maltose transport complex"/>
    <property type="evidence" value="ECO:0007669"/>
    <property type="project" value="TreeGrafter"/>
</dbReference>
<evidence type="ECO:0000313" key="7">
    <source>
        <dbReference type="EMBL" id="RST84365.1"/>
    </source>
</evidence>
<keyword evidence="5 7" id="KW-0067">ATP-binding</keyword>
<dbReference type="Proteomes" id="UP000278398">
    <property type="component" value="Unassembled WGS sequence"/>
</dbReference>
<keyword evidence="3" id="KW-0813">Transport</keyword>
<comment type="caution">
    <text evidence="7">The sequence shown here is derived from an EMBL/GenBank/DDBJ whole genome shotgun (WGS) entry which is preliminary data.</text>
</comment>
<evidence type="ECO:0000256" key="4">
    <source>
        <dbReference type="ARBA" id="ARBA00022741"/>
    </source>
</evidence>